<keyword evidence="8" id="KW-0902">Two-component regulatory system</keyword>
<evidence type="ECO:0000313" key="12">
    <source>
        <dbReference type="Proteomes" id="UP001060039"/>
    </source>
</evidence>
<feature type="transmembrane region" description="Helical" evidence="9">
    <location>
        <begin position="47"/>
        <end position="64"/>
    </location>
</feature>
<keyword evidence="3" id="KW-0597">Phosphoprotein</keyword>
<dbReference type="PANTHER" id="PTHR24421">
    <property type="entry name" value="NITRATE/NITRITE SENSOR PROTEIN NARX-RELATED"/>
    <property type="match status" value="1"/>
</dbReference>
<proteinExistence type="predicted"/>
<feature type="transmembrane region" description="Helical" evidence="9">
    <location>
        <begin position="120"/>
        <end position="138"/>
    </location>
</feature>
<feature type="transmembrane region" description="Helical" evidence="9">
    <location>
        <begin position="150"/>
        <end position="175"/>
    </location>
</feature>
<dbReference type="InterPro" id="IPR036890">
    <property type="entry name" value="HATPase_C_sf"/>
</dbReference>
<evidence type="ECO:0000256" key="3">
    <source>
        <dbReference type="ARBA" id="ARBA00022553"/>
    </source>
</evidence>
<comment type="catalytic activity">
    <reaction evidence="1">
        <text>ATP + protein L-histidine = ADP + protein N-phospho-L-histidine.</text>
        <dbReference type="EC" id="2.7.13.3"/>
    </reaction>
</comment>
<evidence type="ECO:0000256" key="5">
    <source>
        <dbReference type="ARBA" id="ARBA00022741"/>
    </source>
</evidence>
<keyword evidence="7" id="KW-0067">ATP-binding</keyword>
<keyword evidence="5" id="KW-0547">Nucleotide-binding</keyword>
<evidence type="ECO:0000256" key="7">
    <source>
        <dbReference type="ARBA" id="ARBA00022840"/>
    </source>
</evidence>
<dbReference type="InterPro" id="IPR011712">
    <property type="entry name" value="Sig_transdc_His_kin_sub3_dim/P"/>
</dbReference>
<dbReference type="Gene3D" id="1.20.5.1930">
    <property type="match status" value="1"/>
</dbReference>
<keyword evidence="9" id="KW-1133">Transmembrane helix</keyword>
<dbReference type="GO" id="GO:0016301">
    <property type="term" value="F:kinase activity"/>
    <property type="evidence" value="ECO:0007669"/>
    <property type="project" value="UniProtKB-KW"/>
</dbReference>
<protein>
    <recommendedName>
        <fullName evidence="2">histidine kinase</fullName>
        <ecNumber evidence="2">2.7.13.3</ecNumber>
    </recommendedName>
</protein>
<dbReference type="PANTHER" id="PTHR24421:SF10">
    <property type="entry name" value="NITRATE_NITRITE SENSOR PROTEIN NARQ"/>
    <property type="match status" value="1"/>
</dbReference>
<evidence type="ECO:0000256" key="8">
    <source>
        <dbReference type="ARBA" id="ARBA00023012"/>
    </source>
</evidence>
<accession>A0ABY5FVG2</accession>
<dbReference type="EMBL" id="CP101497">
    <property type="protein sequence ID" value="UTT62156.1"/>
    <property type="molecule type" value="Genomic_DNA"/>
</dbReference>
<gene>
    <name evidence="11" type="ORF">NNL39_10880</name>
</gene>
<keyword evidence="12" id="KW-1185">Reference proteome</keyword>
<keyword evidence="6 11" id="KW-0418">Kinase</keyword>
<evidence type="ECO:0000256" key="2">
    <source>
        <dbReference type="ARBA" id="ARBA00012438"/>
    </source>
</evidence>
<evidence type="ECO:0000313" key="11">
    <source>
        <dbReference type="EMBL" id="UTT62156.1"/>
    </source>
</evidence>
<dbReference type="Proteomes" id="UP001060039">
    <property type="component" value="Chromosome"/>
</dbReference>
<evidence type="ECO:0000259" key="10">
    <source>
        <dbReference type="Pfam" id="PF07730"/>
    </source>
</evidence>
<evidence type="ECO:0000256" key="6">
    <source>
        <dbReference type="ARBA" id="ARBA00022777"/>
    </source>
</evidence>
<feature type="domain" description="Signal transduction histidine kinase subgroup 3 dimerisation and phosphoacceptor" evidence="10">
    <location>
        <begin position="208"/>
        <end position="267"/>
    </location>
</feature>
<keyword evidence="9" id="KW-0472">Membrane</keyword>
<name>A0ABY5FVG2_9MICO</name>
<dbReference type="EC" id="2.7.13.3" evidence="2"/>
<feature type="transmembrane region" description="Helical" evidence="9">
    <location>
        <begin position="94"/>
        <end position="113"/>
    </location>
</feature>
<reference evidence="11" key="1">
    <citation type="submission" date="2022-07" db="EMBL/GenBank/DDBJ databases">
        <title>Taxonomic analysis of Microcella humidisoli nov. sp., isolated from riverside soil.</title>
        <authorList>
            <person name="Molina K.M."/>
            <person name="Kim S.B."/>
        </authorList>
    </citation>
    <scope>NUCLEOTIDE SEQUENCE</scope>
    <source>
        <strain evidence="11">MMS21-STM10</strain>
    </source>
</reference>
<dbReference type="RefSeq" id="WP_255159298.1">
    <property type="nucleotide sequence ID" value="NZ_CP101497.1"/>
</dbReference>
<dbReference type="SUPFAM" id="SSF55874">
    <property type="entry name" value="ATPase domain of HSP90 chaperone/DNA topoisomerase II/histidine kinase"/>
    <property type="match status" value="1"/>
</dbReference>
<keyword evidence="4" id="KW-0808">Transferase</keyword>
<dbReference type="Pfam" id="PF07730">
    <property type="entry name" value="HisKA_3"/>
    <property type="match status" value="1"/>
</dbReference>
<evidence type="ECO:0000256" key="9">
    <source>
        <dbReference type="SAM" id="Phobius"/>
    </source>
</evidence>
<keyword evidence="9" id="KW-0812">Transmembrane</keyword>
<dbReference type="Gene3D" id="3.30.565.10">
    <property type="entry name" value="Histidine kinase-like ATPase, C-terminal domain"/>
    <property type="match status" value="1"/>
</dbReference>
<sequence length="411" mass="42281">MTLHPALVRSRTGVLVADGLGGLALLVAVVLLGPSFGSGDAAAGPEAFAALVVSAVIMAAAVAVRRLHPGWALALAWASSLAHMITGLDAGVTQLGILVVLASAAHYGSPAVLRLSGASVPVGAVIALAYLLLIDSWLVRLFSSTSLLPLWLPVGVLAALIALVLAVPWLVGLLARTMRLGREGRQRAAEAEAEARRSRELAELQSARTQLTRDVHDIVGHSLAVIVAQAESVRFRDDAEVEAMRSAVATIADTARRALGEVRHVLESTDAARAASSAPVVDLDRLIAEVADSRPGTLMARTGSGPAPQGAAAVALYRATQELLTNALRHGDPAAPLRIAVDRSAPMTTVQVENDRGPADAADRELDAARTGTGLDGARARLAAVGGGLDAAEVEGRFVARATVPSGEGEQ</sequence>
<evidence type="ECO:0000256" key="4">
    <source>
        <dbReference type="ARBA" id="ARBA00022679"/>
    </source>
</evidence>
<dbReference type="InterPro" id="IPR050482">
    <property type="entry name" value="Sensor_HK_TwoCompSys"/>
</dbReference>
<evidence type="ECO:0000256" key="1">
    <source>
        <dbReference type="ARBA" id="ARBA00000085"/>
    </source>
</evidence>
<organism evidence="11 12">
    <name type="scientific">Microcella humidisoli</name>
    <dbReference type="NCBI Taxonomy" id="2963406"/>
    <lineage>
        <taxon>Bacteria</taxon>
        <taxon>Bacillati</taxon>
        <taxon>Actinomycetota</taxon>
        <taxon>Actinomycetes</taxon>
        <taxon>Micrococcales</taxon>
        <taxon>Microbacteriaceae</taxon>
        <taxon>Microcella</taxon>
    </lineage>
</organism>
<feature type="transmembrane region" description="Helical" evidence="9">
    <location>
        <begin position="12"/>
        <end position="35"/>
    </location>
</feature>